<evidence type="ECO:0000256" key="2">
    <source>
        <dbReference type="ARBA" id="ARBA00004286"/>
    </source>
</evidence>
<evidence type="ECO:0000256" key="1">
    <source>
        <dbReference type="ARBA" id="ARBA00004123"/>
    </source>
</evidence>
<evidence type="ECO:0000256" key="5">
    <source>
        <dbReference type="ARBA" id="ARBA00023204"/>
    </source>
</evidence>
<sequence length="485" mass="53432">MEAAGAVLCVKSIGAYKFCHPCDVTSARVAKFTADEDSNMIAAINDPVGDVPRELQPVEKLSDPNHLQKLLYKALVDLRAAKHWSGGVLSKAVIEYFNKLYRYVIKSVAVIEDLPGFETEDEKADWIHGALLNIVDHAFNIDPTHAACDSAPECVRYVLIPKPKWGATYSVGRKDCSIVLCNPAPSKQEADKSISRRHAEIALRNISADQSREQGPLPAKSEVFIRDLSKFGTFKVQLASEGGGEKKEQRLAKAEEKLPDGTVLQFGVQKTYWQIQYLPLAIYVGAAPEHLVKQMQQLAPKVGAHVLQHWNSNCTHTLFPSTLTVSSYPELHALLTNTEPVTLEWFTALLDCNAPPSDLPSTRPYVPYIAEVVAPGSVDGNRCTAEQFKQSRKQLLQHKVFAFASVKTSSGETIVANELDSEHSELMQDVVTLAGGAVVDDGKCYQPGMILVAHSEEQLQQRARCGWAGSFAWTTTKRLLRAILQ</sequence>
<comment type="similarity">
    <text evidence="7">Belongs to the Nibrin family.</text>
</comment>
<dbReference type="Gene3D" id="2.60.200.20">
    <property type="match status" value="1"/>
</dbReference>
<dbReference type="InterPro" id="IPR049012">
    <property type="entry name" value="Mutator_transp_dom"/>
</dbReference>
<dbReference type="SUPFAM" id="SSF49879">
    <property type="entry name" value="SMAD/FHA domain"/>
    <property type="match status" value="1"/>
</dbReference>
<dbReference type="CDD" id="cd22667">
    <property type="entry name" value="FHA_NBN"/>
    <property type="match status" value="1"/>
</dbReference>
<gene>
    <name evidence="9" type="ORF">CYMTET_8510</name>
</gene>
<dbReference type="SUPFAM" id="SSF52113">
    <property type="entry name" value="BRCT domain"/>
    <property type="match status" value="1"/>
</dbReference>
<dbReference type="PANTHER" id="PTHR12162:SF0">
    <property type="entry name" value="NIBRIN"/>
    <property type="match status" value="1"/>
</dbReference>
<keyword evidence="5" id="KW-0234">DNA repair</keyword>
<dbReference type="EMBL" id="LGRX02002648">
    <property type="protein sequence ID" value="KAK3283810.1"/>
    <property type="molecule type" value="Genomic_DNA"/>
</dbReference>
<dbReference type="GO" id="GO:0000724">
    <property type="term" value="P:double-strand break repair via homologous recombination"/>
    <property type="evidence" value="ECO:0007669"/>
    <property type="project" value="TreeGrafter"/>
</dbReference>
<dbReference type="PROSITE" id="PS50006">
    <property type="entry name" value="FHA_DOMAIN"/>
    <property type="match status" value="1"/>
</dbReference>
<keyword evidence="3" id="KW-0158">Chromosome</keyword>
<dbReference type="GO" id="GO:0005694">
    <property type="term" value="C:chromosome"/>
    <property type="evidence" value="ECO:0007669"/>
    <property type="project" value="UniProtKB-SubCell"/>
</dbReference>
<dbReference type="Proteomes" id="UP001190700">
    <property type="component" value="Unassembled WGS sequence"/>
</dbReference>
<accession>A0AAE0GSX6</accession>
<feature type="domain" description="FHA" evidence="8">
    <location>
        <begin position="169"/>
        <end position="234"/>
    </location>
</feature>
<evidence type="ECO:0000313" key="9">
    <source>
        <dbReference type="EMBL" id="KAK3283810.1"/>
    </source>
</evidence>
<evidence type="ECO:0000259" key="8">
    <source>
        <dbReference type="PROSITE" id="PS50006"/>
    </source>
</evidence>
<evidence type="ECO:0000256" key="6">
    <source>
        <dbReference type="ARBA" id="ARBA00023242"/>
    </source>
</evidence>
<evidence type="ECO:0000313" key="10">
    <source>
        <dbReference type="Proteomes" id="UP001190700"/>
    </source>
</evidence>
<comment type="subcellular location">
    <subcellularLocation>
        <location evidence="2">Chromosome</location>
    </subcellularLocation>
    <subcellularLocation>
        <location evidence="1">Nucleus</location>
    </subcellularLocation>
</comment>
<keyword evidence="4" id="KW-0227">DNA damage</keyword>
<dbReference type="InterPro" id="IPR008984">
    <property type="entry name" value="SMAD_FHA_dom_sf"/>
</dbReference>
<keyword evidence="6" id="KW-0539">Nucleus</keyword>
<dbReference type="GO" id="GO:0030870">
    <property type="term" value="C:Mre11 complex"/>
    <property type="evidence" value="ECO:0007669"/>
    <property type="project" value="InterPro"/>
</dbReference>
<evidence type="ECO:0000256" key="3">
    <source>
        <dbReference type="ARBA" id="ARBA00022454"/>
    </source>
</evidence>
<dbReference type="AlphaFoldDB" id="A0AAE0GSX6"/>
<dbReference type="PANTHER" id="PTHR12162">
    <property type="entry name" value="NIBRIN-RELATED"/>
    <property type="match status" value="1"/>
</dbReference>
<name>A0AAE0GSX6_9CHLO</name>
<feature type="non-terminal residue" evidence="9">
    <location>
        <position position="485"/>
    </location>
</feature>
<proteinExistence type="inferred from homology"/>
<keyword evidence="10" id="KW-1185">Reference proteome</keyword>
<reference evidence="9 10" key="1">
    <citation type="journal article" date="2015" name="Genome Biol. Evol.">
        <title>Comparative Genomics of a Bacterivorous Green Alga Reveals Evolutionary Causalities and Consequences of Phago-Mixotrophic Mode of Nutrition.</title>
        <authorList>
            <person name="Burns J.A."/>
            <person name="Paasch A."/>
            <person name="Narechania A."/>
            <person name="Kim E."/>
        </authorList>
    </citation>
    <scope>NUCLEOTIDE SEQUENCE [LARGE SCALE GENOMIC DNA]</scope>
    <source>
        <strain evidence="9 10">PLY_AMNH</strain>
    </source>
</reference>
<organism evidence="9 10">
    <name type="scientific">Cymbomonas tetramitiformis</name>
    <dbReference type="NCBI Taxonomy" id="36881"/>
    <lineage>
        <taxon>Eukaryota</taxon>
        <taxon>Viridiplantae</taxon>
        <taxon>Chlorophyta</taxon>
        <taxon>Pyramimonadophyceae</taxon>
        <taxon>Pyramimonadales</taxon>
        <taxon>Pyramimonadaceae</taxon>
        <taxon>Cymbomonas</taxon>
    </lineage>
</organism>
<dbReference type="Pfam" id="PF20700">
    <property type="entry name" value="Mutator"/>
    <property type="match status" value="1"/>
</dbReference>
<dbReference type="InterPro" id="IPR040227">
    <property type="entry name" value="Nibrin-rel"/>
</dbReference>
<comment type="caution">
    <text evidence="9">The sequence shown here is derived from an EMBL/GenBank/DDBJ whole genome shotgun (WGS) entry which is preliminary data.</text>
</comment>
<evidence type="ECO:0000256" key="4">
    <source>
        <dbReference type="ARBA" id="ARBA00022763"/>
    </source>
</evidence>
<dbReference type="Pfam" id="PF00498">
    <property type="entry name" value="FHA"/>
    <property type="match status" value="1"/>
</dbReference>
<dbReference type="GO" id="GO:0003684">
    <property type="term" value="F:damaged DNA binding"/>
    <property type="evidence" value="ECO:0007669"/>
    <property type="project" value="TreeGrafter"/>
</dbReference>
<dbReference type="InterPro" id="IPR000253">
    <property type="entry name" value="FHA_dom"/>
</dbReference>
<dbReference type="GO" id="GO:0007095">
    <property type="term" value="P:mitotic G2 DNA damage checkpoint signaling"/>
    <property type="evidence" value="ECO:0007669"/>
    <property type="project" value="InterPro"/>
</dbReference>
<evidence type="ECO:0000256" key="7">
    <source>
        <dbReference type="ARBA" id="ARBA00044757"/>
    </source>
</evidence>
<dbReference type="InterPro" id="IPR036420">
    <property type="entry name" value="BRCT_dom_sf"/>
</dbReference>
<protein>
    <submittedName>
        <fullName evidence="9">Mre11 complex subunit Nbs1</fullName>
    </submittedName>
</protein>